<evidence type="ECO:0000256" key="2">
    <source>
        <dbReference type="ARBA" id="ARBA00022898"/>
    </source>
</evidence>
<dbReference type="Proteomes" id="UP000241769">
    <property type="component" value="Unassembled WGS sequence"/>
</dbReference>
<dbReference type="InterPro" id="IPR015421">
    <property type="entry name" value="PyrdxlP-dep_Trfase_major"/>
</dbReference>
<proteinExistence type="predicted"/>
<feature type="region of interest" description="Disordered" evidence="5">
    <location>
        <begin position="719"/>
        <end position="740"/>
    </location>
</feature>
<evidence type="ECO:0000256" key="5">
    <source>
        <dbReference type="SAM" id="MobiDB-lite"/>
    </source>
</evidence>
<keyword evidence="2" id="KW-0663">Pyridoxal phosphate</keyword>
<dbReference type="PANTHER" id="PTHR42735:SF1">
    <property type="entry name" value="PYRIDOXAL-DEPENDENT DECARBOXYLASE DOMAIN-CONTAINING PROTEIN 1-RELATED"/>
    <property type="match status" value="1"/>
</dbReference>
<feature type="compositionally biased region" description="Acidic residues" evidence="5">
    <location>
        <begin position="924"/>
        <end position="933"/>
    </location>
</feature>
<reference evidence="7 8" key="1">
    <citation type="journal article" date="2018" name="Genome Biol. Evol.">
        <title>Multiple Roots of Fruiting Body Formation in Amoebozoa.</title>
        <authorList>
            <person name="Hillmann F."/>
            <person name="Forbes G."/>
            <person name="Novohradska S."/>
            <person name="Ferling I."/>
            <person name="Riege K."/>
            <person name="Groth M."/>
            <person name="Westermann M."/>
            <person name="Marz M."/>
            <person name="Spaller T."/>
            <person name="Winckler T."/>
            <person name="Schaap P."/>
            <person name="Glockner G."/>
        </authorList>
    </citation>
    <scope>NUCLEOTIDE SEQUENCE [LARGE SCALE GENOMIC DNA]</scope>
    <source>
        <strain evidence="7 8">Jena</strain>
    </source>
</reference>
<keyword evidence="8" id="KW-1185">Reference proteome</keyword>
<evidence type="ECO:0000313" key="8">
    <source>
        <dbReference type="Proteomes" id="UP000241769"/>
    </source>
</evidence>
<feature type="compositionally biased region" description="Acidic residues" evidence="5">
    <location>
        <begin position="792"/>
        <end position="807"/>
    </location>
</feature>
<dbReference type="AlphaFoldDB" id="A0A2P6MP85"/>
<dbReference type="EMBL" id="MDYQ01000599">
    <property type="protein sequence ID" value="PRP73528.1"/>
    <property type="molecule type" value="Genomic_DNA"/>
</dbReference>
<feature type="compositionally biased region" description="Basic and acidic residues" evidence="5">
    <location>
        <begin position="808"/>
        <end position="843"/>
    </location>
</feature>
<feature type="compositionally biased region" description="Basic and acidic residues" evidence="5">
    <location>
        <begin position="860"/>
        <end position="881"/>
    </location>
</feature>
<evidence type="ECO:0000259" key="6">
    <source>
        <dbReference type="Pfam" id="PF22937"/>
    </source>
</evidence>
<evidence type="ECO:0000313" key="7">
    <source>
        <dbReference type="EMBL" id="PRP73528.1"/>
    </source>
</evidence>
<dbReference type="OrthoDB" id="2161780at2759"/>
<dbReference type="PANTHER" id="PTHR42735">
    <property type="match status" value="1"/>
</dbReference>
<dbReference type="STRING" id="1890364.A0A2P6MP85"/>
<name>A0A2P6MP85_9EUKA</name>
<comment type="cofactor">
    <cofactor evidence="1">
        <name>pyridoxal 5'-phosphate</name>
        <dbReference type="ChEBI" id="CHEBI:597326"/>
    </cofactor>
</comment>
<feature type="compositionally biased region" description="Basic and acidic residues" evidence="5">
    <location>
        <begin position="769"/>
        <end position="789"/>
    </location>
</feature>
<feature type="compositionally biased region" description="Basic and acidic residues" evidence="5">
    <location>
        <begin position="722"/>
        <end position="739"/>
    </location>
</feature>
<dbReference type="InterPro" id="IPR055102">
    <property type="entry name" value="PDXDC1-like_3rd"/>
</dbReference>
<evidence type="ECO:0000256" key="4">
    <source>
        <dbReference type="ARBA" id="ARBA00047190"/>
    </source>
</evidence>
<keyword evidence="3" id="KW-0456">Lyase</keyword>
<dbReference type="InterPro" id="IPR015424">
    <property type="entry name" value="PyrdxlP-dep_Trfase"/>
</dbReference>
<feature type="compositionally biased region" description="Acidic residues" evidence="5">
    <location>
        <begin position="896"/>
        <end position="907"/>
    </location>
</feature>
<dbReference type="Gene3D" id="3.40.640.10">
    <property type="entry name" value="Type I PLP-dependent aspartate aminotransferase-like (Major domain)"/>
    <property type="match status" value="1"/>
</dbReference>
<sequence length="933" mass="106110">MSSPSLSPFHVNRPSLKIVLILKKWNGAGLILKKWTAKHPIGSDSDMDQTLAWMYEMSLEVTLLYVDIALSLLPFEGQLPGITTDMDQNEFAQHFYDSLLRMLPHILEGHELKQRANLSVDLSDEPIKTEALLQQFEQIVDEVSAFKLLDPALRQVSPVHQLQILASSIGSILSVMLSASRVEQLGRIFSKQVIRWLKQLMRLPVDSVGLWSDDLTLARIAATKVALHNKYPNYSSQSFRAFMTADGHLQQPRLYISSRSSINAEKYAYSLGLPKDSAVQLFGSGRDAIEPSTLEAAINRDISEQHIPLLVVINADHAPVADIIQIRGICDKYGLWLHLEGDTPLLQAGLQPAIDIMLLQRADSILIDTGRLLGVSGSVTFSSFPRLHSLPLELSDNDSHRRDLSLLPYWFVMFKMGANYVQSRIDRAHSTVGLVEERIKKIPFVQIRSDRSPLLLVFQMEYPASHLSNVNHKVTAKAPQVFGAFNEDTNRIYIAPLSSVDTASPDDIQSLQLIIEAESQSIHSMNHCVQVFKEAASLYRSFRYAEPVDFIGMGAVTYTPELLVGQDHSPEMLAEIDRLNVDIVQNLKKTEAVFVQAREAMGRPCICLALDTAGVTDDIITDYVKNIWRTANLTKVSAKIEEKIKETIQNGIKMAEEQLLQQDLNIIQQKGVIRHIPLVGSVYNWISPFSKPQTSGVTFDIQSKKLESTEPLRASYDTMRASIDRRKSNSFSEKDKGVEKAQLTITEQKGETAAAEDKIEIVPVEVKREEKEEKKEREEKKEEKEREAVDSTGEEEEEIVPTEETEKEETQRGEEKRETKEEKEEEKIADKQEDKLVEDKQEELVEEETVEERQEEEIVEERQEGKEEEKIAEEKEKKIQEEKEEEEEKIEQVKETEDDVEIEEKTEEIEHKEEKEEEKKEEESWSDAVEEPE</sequence>
<protein>
    <recommendedName>
        <fullName evidence="4">Pyridoxal-dependent decarboxylase domain-containing protein 1</fullName>
    </recommendedName>
</protein>
<dbReference type="InParanoid" id="A0A2P6MP85"/>
<feature type="compositionally biased region" description="Acidic residues" evidence="5">
    <location>
        <begin position="844"/>
        <end position="859"/>
    </location>
</feature>
<evidence type="ECO:0000256" key="3">
    <source>
        <dbReference type="ARBA" id="ARBA00023239"/>
    </source>
</evidence>
<evidence type="ECO:0000256" key="1">
    <source>
        <dbReference type="ARBA" id="ARBA00001933"/>
    </source>
</evidence>
<organism evidence="7 8">
    <name type="scientific">Planoprotostelium fungivorum</name>
    <dbReference type="NCBI Taxonomy" id="1890364"/>
    <lineage>
        <taxon>Eukaryota</taxon>
        <taxon>Amoebozoa</taxon>
        <taxon>Evosea</taxon>
        <taxon>Variosea</taxon>
        <taxon>Cavosteliida</taxon>
        <taxon>Cavosteliaceae</taxon>
        <taxon>Planoprotostelium</taxon>
    </lineage>
</organism>
<dbReference type="SUPFAM" id="SSF53383">
    <property type="entry name" value="PLP-dependent transferases"/>
    <property type="match status" value="1"/>
</dbReference>
<comment type="caution">
    <text evidence="7">The sequence shown here is derived from an EMBL/GenBank/DDBJ whole genome shotgun (WGS) entry which is preliminary data.</text>
</comment>
<feature type="compositionally biased region" description="Basic and acidic residues" evidence="5">
    <location>
        <begin position="908"/>
        <end position="923"/>
    </location>
</feature>
<dbReference type="Pfam" id="PF22937">
    <property type="entry name" value="PDXDC1-like_cen2"/>
    <property type="match status" value="1"/>
</dbReference>
<gene>
    <name evidence="7" type="ORF">PROFUN_02537</name>
</gene>
<feature type="domain" description="PDXDC1-like third" evidence="6">
    <location>
        <begin position="532"/>
        <end position="610"/>
    </location>
</feature>
<accession>A0A2P6MP85</accession>
<feature type="region of interest" description="Disordered" evidence="5">
    <location>
        <begin position="769"/>
        <end position="933"/>
    </location>
</feature>
<dbReference type="InterPro" id="IPR050477">
    <property type="entry name" value="GrpII_AminoAcid_Decarb"/>
</dbReference>